<feature type="transmembrane region" description="Helical" evidence="1">
    <location>
        <begin position="34"/>
        <end position="53"/>
    </location>
</feature>
<feature type="transmembrane region" description="Helical" evidence="1">
    <location>
        <begin position="1520"/>
        <end position="1550"/>
    </location>
</feature>
<reference evidence="2" key="1">
    <citation type="submission" date="2021-01" db="EMBL/GenBank/DDBJ databases">
        <authorList>
            <consortium name="Genoscope - CEA"/>
            <person name="William W."/>
        </authorList>
    </citation>
    <scope>NUCLEOTIDE SEQUENCE</scope>
</reference>
<feature type="transmembrane region" description="Helical" evidence="1">
    <location>
        <begin position="1296"/>
        <end position="1316"/>
    </location>
</feature>
<feature type="transmembrane region" description="Helical" evidence="1">
    <location>
        <begin position="302"/>
        <end position="321"/>
    </location>
</feature>
<feature type="transmembrane region" description="Helical" evidence="1">
    <location>
        <begin position="275"/>
        <end position="296"/>
    </location>
</feature>
<protein>
    <recommendedName>
        <fullName evidence="4">PAS domain-containing protein</fullName>
    </recommendedName>
</protein>
<feature type="transmembrane region" description="Helical" evidence="1">
    <location>
        <begin position="243"/>
        <end position="263"/>
    </location>
</feature>
<feature type="transmembrane region" description="Helical" evidence="1">
    <location>
        <begin position="219"/>
        <end position="237"/>
    </location>
</feature>
<name>A0A8S1PNQ5_9CILI</name>
<feature type="transmembrane region" description="Helical" evidence="1">
    <location>
        <begin position="1197"/>
        <end position="1217"/>
    </location>
</feature>
<gene>
    <name evidence="2" type="ORF">PSON_ATCC_30995.1.T0820221</name>
</gene>
<proteinExistence type="predicted"/>
<dbReference type="PANTHER" id="PTHR31600:SF2">
    <property type="entry name" value="GAMETE ENRICHED GENE 10 PROTEIN-RELATED"/>
    <property type="match status" value="1"/>
</dbReference>
<evidence type="ECO:0008006" key="4">
    <source>
        <dbReference type="Google" id="ProtNLM"/>
    </source>
</evidence>
<feature type="transmembrane region" description="Helical" evidence="1">
    <location>
        <begin position="90"/>
        <end position="114"/>
    </location>
</feature>
<keyword evidence="1" id="KW-0812">Transmembrane</keyword>
<evidence type="ECO:0000313" key="3">
    <source>
        <dbReference type="Proteomes" id="UP000692954"/>
    </source>
</evidence>
<evidence type="ECO:0000256" key="1">
    <source>
        <dbReference type="SAM" id="Phobius"/>
    </source>
</evidence>
<feature type="transmembrane region" description="Helical" evidence="1">
    <location>
        <begin position="995"/>
        <end position="1017"/>
    </location>
</feature>
<feature type="transmembrane region" description="Helical" evidence="1">
    <location>
        <begin position="134"/>
        <end position="152"/>
    </location>
</feature>
<dbReference type="PANTHER" id="PTHR31600">
    <property type="entry name" value="TINY MACROCYSTS PROTEIN B-RELATED"/>
    <property type="match status" value="1"/>
</dbReference>
<accession>A0A8S1PNQ5</accession>
<feature type="transmembrane region" description="Helical" evidence="1">
    <location>
        <begin position="176"/>
        <end position="198"/>
    </location>
</feature>
<dbReference type="OrthoDB" id="303837at2759"/>
<sequence length="1591" mass="188520">MISNKEILQTYAGKFKQSLFNVAYQINCLNSQSLQVSLILSMIQFFQLLYFPFQIQLQYAWHNHKLSSQIQEFLSYFTILRIIINQDKSMYLMLMYFAIIIILLTTLLVILSAIQKKLQNQRIIIMFLSKSIQFIMTIGFAAIMRILSGFLICKSDQNGTLRMLYLVEQECWVGDYVYHAIIVILSLFILLFLLLTCNKIFIDLKNNKKNTFSQKQGDSYFKVFVYVIFSITSSTIIKQPQYSFCVIAIQNITSLSLFCSMFYNSPFYNSIIQKVWVSISGIVFYTNLMLFITFLFEQIVVQNFMIGWIITCPMIIVILFGRQKDQIDLLKINFSRYQETEMIMKECEYLLELVDSSEKDLNKQIQILGFLELHEQTCFKSNCAILINKNLSIKYKDNPKYTDERQVLKELINQFYQNGLHKFPQSIDLKLHYSYYLFDYLDDGQKALFELEKAELLNPDIGQQFQIYKIRKSIEFSFQKQQFDVNKIQQALQNDRNIEFQQKQLNQKFQECSYQMLQFWSQLLEEIPNLSILKMHGRKQLTIMQRSNTFNSNSKKLLSKFAEYVFQIMDAAQFNLICKNQEYDQFSLQSKFLEQSFLQKSEDLGSYPYPVIVLELFNNNNQVSIVKNINQATYSLLGYSKTDIIGHSISELLQNNYSKLHQCFVQSYFASDQQDQISILPVRQLFFQTKSQYVVLIQTTGTIFQTDKGVFLFLRLTKDINYRNFAYIIFNEDGKIENISSTCISILKLDIRKLQIRQLFIQQLFPYLLSNKETYFNKMKNIAFNFQKSKEKSMIFEDEEKEELNSIELMGQLFQIQLNSEFIKKGEKQQQFGYYLKIEQIESNYFINTPIIKKYHSKMQFQFCHEQHAYIYGNVSQISLQLDSVKGDSEIQEENQQPIFIQSRQQSRKQFSLTSYRLQKIYGADIKTLRLFQNEIKDVIDYNEEEEDEDYVKEFTQSSKQKEEINISQSNSINSQNDLMLFLQNINYPTVLRRLILLNNILIVVLFILSCVMYSTLYDTLTKFQTAIELAAASNQRFNSLLKIQSILQDLRGCNLNIEASAFDSDKEKFVNSNFQDFKNELNLLFESNQLLTSSQLKINKKYQDYIDQFEQSVIQMYQLDNSYQNFSYTQAVSQLIARAITLNSSNLDKFNDKQEDFHYYLHNTFNSIAKYQYVSQNYYFSNIQSLLEDLETYENFFFILQSCCLCLIFLFCQLYIRSHQYHLRNIISAFLEIKNHYVKQIFHRIQIFIQILQTNDDEDDVEQLDLEDHENQEGELINKSRKRLSQFSMKVESKFQIQIIFVTLLFYSYFSYLYFSSAIIIDQTNLLIPLVNITSYIPTQYTILDNSIREMLFDEKAITTHELNSIKKMNFMIDSLQIQDAEMHVLNQKNEDILSEEYSQLFNEIYIVNPCNVIIENDLKVTNTTCLSFSKNILQEGLAVAISNFFENADKMISYYAYYNSNVVYSDLTYNLSTNHKKNYTYNILNSIYSKENRQMQKIFIKICHLQLIQELQTQLNNYYSFLAFQLTLLFLIFCMIIIFIYFMIWIPLLTNFYFEIKKTLEILTIIPIEYLTKIGQLQEYIKSLKKHNY</sequence>
<organism evidence="2 3">
    <name type="scientific">Paramecium sonneborni</name>
    <dbReference type="NCBI Taxonomy" id="65129"/>
    <lineage>
        <taxon>Eukaryota</taxon>
        <taxon>Sar</taxon>
        <taxon>Alveolata</taxon>
        <taxon>Ciliophora</taxon>
        <taxon>Intramacronucleata</taxon>
        <taxon>Oligohymenophorea</taxon>
        <taxon>Peniculida</taxon>
        <taxon>Parameciidae</taxon>
        <taxon>Paramecium</taxon>
    </lineage>
</organism>
<dbReference type="InterPro" id="IPR052994">
    <property type="entry name" value="Tiny_macrocysts_regulators"/>
</dbReference>
<evidence type="ECO:0000313" key="2">
    <source>
        <dbReference type="EMBL" id="CAD8104642.1"/>
    </source>
</evidence>
<keyword evidence="3" id="KW-1185">Reference proteome</keyword>
<dbReference type="EMBL" id="CAJJDN010000082">
    <property type="protein sequence ID" value="CAD8104642.1"/>
    <property type="molecule type" value="Genomic_DNA"/>
</dbReference>
<dbReference type="Proteomes" id="UP000692954">
    <property type="component" value="Unassembled WGS sequence"/>
</dbReference>
<keyword evidence="1" id="KW-0472">Membrane</keyword>
<keyword evidence="1" id="KW-1133">Transmembrane helix</keyword>
<comment type="caution">
    <text evidence="2">The sequence shown here is derived from an EMBL/GenBank/DDBJ whole genome shotgun (WGS) entry which is preliminary data.</text>
</comment>